<name>A0ACD3AR98_9AGAR</name>
<dbReference type="Proteomes" id="UP000308600">
    <property type="component" value="Unassembled WGS sequence"/>
</dbReference>
<dbReference type="EMBL" id="ML208360">
    <property type="protein sequence ID" value="TFK68057.1"/>
    <property type="molecule type" value="Genomic_DNA"/>
</dbReference>
<proteinExistence type="predicted"/>
<accession>A0ACD3AR98</accession>
<reference evidence="1 2" key="1">
    <citation type="journal article" date="2019" name="Nat. Ecol. Evol.">
        <title>Megaphylogeny resolves global patterns of mushroom evolution.</title>
        <authorList>
            <person name="Varga T."/>
            <person name="Krizsan K."/>
            <person name="Foldi C."/>
            <person name="Dima B."/>
            <person name="Sanchez-Garcia M."/>
            <person name="Sanchez-Ramirez S."/>
            <person name="Szollosi G.J."/>
            <person name="Szarkandi J.G."/>
            <person name="Papp V."/>
            <person name="Albert L."/>
            <person name="Andreopoulos W."/>
            <person name="Angelini C."/>
            <person name="Antonin V."/>
            <person name="Barry K.W."/>
            <person name="Bougher N.L."/>
            <person name="Buchanan P."/>
            <person name="Buyck B."/>
            <person name="Bense V."/>
            <person name="Catcheside P."/>
            <person name="Chovatia M."/>
            <person name="Cooper J."/>
            <person name="Damon W."/>
            <person name="Desjardin D."/>
            <person name="Finy P."/>
            <person name="Geml J."/>
            <person name="Haridas S."/>
            <person name="Hughes K."/>
            <person name="Justo A."/>
            <person name="Karasinski D."/>
            <person name="Kautmanova I."/>
            <person name="Kiss B."/>
            <person name="Kocsube S."/>
            <person name="Kotiranta H."/>
            <person name="LaButti K.M."/>
            <person name="Lechner B.E."/>
            <person name="Liimatainen K."/>
            <person name="Lipzen A."/>
            <person name="Lukacs Z."/>
            <person name="Mihaltcheva S."/>
            <person name="Morgado L.N."/>
            <person name="Niskanen T."/>
            <person name="Noordeloos M.E."/>
            <person name="Ohm R.A."/>
            <person name="Ortiz-Santana B."/>
            <person name="Ovrebo C."/>
            <person name="Racz N."/>
            <person name="Riley R."/>
            <person name="Savchenko A."/>
            <person name="Shiryaev A."/>
            <person name="Soop K."/>
            <person name="Spirin V."/>
            <person name="Szebenyi C."/>
            <person name="Tomsovsky M."/>
            <person name="Tulloss R.E."/>
            <person name="Uehling J."/>
            <person name="Grigoriev I.V."/>
            <person name="Vagvolgyi C."/>
            <person name="Papp T."/>
            <person name="Martin F.M."/>
            <person name="Miettinen O."/>
            <person name="Hibbett D.S."/>
            <person name="Nagy L.G."/>
        </authorList>
    </citation>
    <scope>NUCLEOTIDE SEQUENCE [LARGE SCALE GENOMIC DNA]</scope>
    <source>
        <strain evidence="1 2">NL-1719</strain>
    </source>
</reference>
<evidence type="ECO:0000313" key="2">
    <source>
        <dbReference type="Proteomes" id="UP000308600"/>
    </source>
</evidence>
<organism evidence="1 2">
    <name type="scientific">Pluteus cervinus</name>
    <dbReference type="NCBI Taxonomy" id="181527"/>
    <lineage>
        <taxon>Eukaryota</taxon>
        <taxon>Fungi</taxon>
        <taxon>Dikarya</taxon>
        <taxon>Basidiomycota</taxon>
        <taxon>Agaricomycotina</taxon>
        <taxon>Agaricomycetes</taxon>
        <taxon>Agaricomycetidae</taxon>
        <taxon>Agaricales</taxon>
        <taxon>Pluteineae</taxon>
        <taxon>Pluteaceae</taxon>
        <taxon>Pluteus</taxon>
    </lineage>
</organism>
<keyword evidence="2" id="KW-1185">Reference proteome</keyword>
<evidence type="ECO:0000313" key="1">
    <source>
        <dbReference type="EMBL" id="TFK68057.1"/>
    </source>
</evidence>
<protein>
    <submittedName>
        <fullName evidence="1">Uncharacterized protein</fullName>
    </submittedName>
</protein>
<sequence>MTSSGYCGPPTTNSTLTFLTQPTDGAPAFIYVDVDPVTGERDRNYGSLQKEVVIENLRGQERLYTIHNAGFQLGYHPSAHKFFKNSAEIEQEYYPECAQLLRSVTGAKDVFIFDKTIRRRKVGTFESTPDERQPAAQVHVDQTYKAALARVHRHLPPAEVPSLLLRRFQIINLWRPIKHPAFDWPLAVCDYRSVKPQQDLFPLTIIYPDSEGQSMGVQYNPNQKWKYFYGLTPDEYILIKCFDTVQDGSVAVYTPHAGFEDPATPDGSPLRESIEVRALVFYD</sequence>
<gene>
    <name evidence="1" type="ORF">BDN72DRAFT_842263</name>
</gene>